<sequence>MSSQPQQKPNLVSDATSKTAANETKPKMFDKEGAIGQHFTEEGAIGGMGQKVGGPFAKDGMIGEHFTAEGKVGGTVQSMMGGKKDA</sequence>
<organism evidence="2 3">
    <name type="scientific">Trichoderma lentiforme</name>
    <dbReference type="NCBI Taxonomy" id="1567552"/>
    <lineage>
        <taxon>Eukaryota</taxon>
        <taxon>Fungi</taxon>
        <taxon>Dikarya</taxon>
        <taxon>Ascomycota</taxon>
        <taxon>Pezizomycotina</taxon>
        <taxon>Sordariomycetes</taxon>
        <taxon>Hypocreomycetidae</taxon>
        <taxon>Hypocreales</taxon>
        <taxon>Hypocreaceae</taxon>
        <taxon>Trichoderma</taxon>
    </lineage>
</organism>
<gene>
    <name evidence="2" type="ORF">CFAM422_012620</name>
</gene>
<evidence type="ECO:0000313" key="2">
    <source>
        <dbReference type="EMBL" id="KAF3056874.1"/>
    </source>
</evidence>
<keyword evidence="3" id="KW-1185">Reference proteome</keyword>
<proteinExistence type="predicted"/>
<name>A0A9P4X279_9HYPO</name>
<accession>A0A9P4X279</accession>
<feature type="compositionally biased region" description="Polar residues" evidence="1">
    <location>
        <begin position="1"/>
        <end position="22"/>
    </location>
</feature>
<protein>
    <submittedName>
        <fullName evidence="2">Uncharacterized protein</fullName>
    </submittedName>
</protein>
<reference evidence="2 3" key="1">
    <citation type="submission" date="2018-06" db="EMBL/GenBank/DDBJ databases">
        <title>Genome analysis of cellulolytic fungus Trichoderma lentiforme CFAM-422.</title>
        <authorList>
            <person name="Steindorff A.S."/>
            <person name="Formighieri E.F."/>
            <person name="Midorikawa G.E.O."/>
            <person name="Tamietti M.S."/>
            <person name="Ramos E.Z."/>
            <person name="Silva A.S."/>
            <person name="Bon E.P.S."/>
            <person name="Mendes T.D."/>
            <person name="Damaso M.C.T."/>
            <person name="Favaro L.C.L."/>
        </authorList>
    </citation>
    <scope>NUCLEOTIDE SEQUENCE [LARGE SCALE GENOMIC DNA]</scope>
    <source>
        <strain evidence="2 3">CFAM-422</strain>
    </source>
</reference>
<dbReference type="AlphaFoldDB" id="A0A9P4X279"/>
<comment type="caution">
    <text evidence="2">The sequence shown here is derived from an EMBL/GenBank/DDBJ whole genome shotgun (WGS) entry which is preliminary data.</text>
</comment>
<dbReference type="Proteomes" id="UP000801864">
    <property type="component" value="Unassembled WGS sequence"/>
</dbReference>
<feature type="region of interest" description="Disordered" evidence="1">
    <location>
        <begin position="1"/>
        <end position="31"/>
    </location>
</feature>
<evidence type="ECO:0000313" key="3">
    <source>
        <dbReference type="Proteomes" id="UP000801864"/>
    </source>
</evidence>
<evidence type="ECO:0000256" key="1">
    <source>
        <dbReference type="SAM" id="MobiDB-lite"/>
    </source>
</evidence>
<dbReference type="EMBL" id="QLNT01000031">
    <property type="protein sequence ID" value="KAF3056874.1"/>
    <property type="molecule type" value="Genomic_DNA"/>
</dbReference>